<name>A0ABV6H3W7_9ACTN</name>
<dbReference type="RefSeq" id="WP_382360001.1">
    <property type="nucleotide sequence ID" value="NZ_JBHLWV010000006.1"/>
</dbReference>
<evidence type="ECO:0000313" key="2">
    <source>
        <dbReference type="Proteomes" id="UP001589783"/>
    </source>
</evidence>
<proteinExistence type="predicted"/>
<protein>
    <submittedName>
        <fullName evidence="1">Rmf/CrpP family protein</fullName>
    </submittedName>
</protein>
<accession>A0ABV6H3W7</accession>
<reference evidence="1 2" key="1">
    <citation type="submission" date="2024-09" db="EMBL/GenBank/DDBJ databases">
        <authorList>
            <person name="Sun Q."/>
            <person name="Mori K."/>
        </authorList>
    </citation>
    <scope>NUCLEOTIDE SEQUENCE [LARGE SCALE GENOMIC DNA]</scope>
    <source>
        <strain evidence="1 2">CCM 7957</strain>
    </source>
</reference>
<dbReference type="NCBIfam" id="NF041886">
    <property type="entry name" value="Rmf_CrpP_fam"/>
    <property type="match status" value="1"/>
</dbReference>
<evidence type="ECO:0000313" key="1">
    <source>
        <dbReference type="EMBL" id="MFC0313572.1"/>
    </source>
</evidence>
<gene>
    <name evidence="1" type="ORF">ACFFJD_01730</name>
</gene>
<sequence length="84" mass="9038">MPFLSDRVAAAKVAVSRGGHPAPLADIIRAQSEGAAAVHAGVTLGRCPYVGDRSERGKFLALMWMRGYSAEQERLRTLHGHTPL</sequence>
<keyword evidence="2" id="KW-1185">Reference proteome</keyword>
<dbReference type="Proteomes" id="UP001589783">
    <property type="component" value="Unassembled WGS sequence"/>
</dbReference>
<comment type="caution">
    <text evidence="1">The sequence shown here is derived from an EMBL/GenBank/DDBJ whole genome shotgun (WGS) entry which is preliminary data.</text>
</comment>
<organism evidence="1 2">
    <name type="scientific">Gordonia phosphorivorans</name>
    <dbReference type="NCBI Taxonomy" id="1056982"/>
    <lineage>
        <taxon>Bacteria</taxon>
        <taxon>Bacillati</taxon>
        <taxon>Actinomycetota</taxon>
        <taxon>Actinomycetes</taxon>
        <taxon>Mycobacteriales</taxon>
        <taxon>Gordoniaceae</taxon>
        <taxon>Gordonia</taxon>
    </lineage>
</organism>
<dbReference type="EMBL" id="JBHLWV010000006">
    <property type="protein sequence ID" value="MFC0313572.1"/>
    <property type="molecule type" value="Genomic_DNA"/>
</dbReference>